<feature type="compositionally biased region" description="Low complexity" evidence="1">
    <location>
        <begin position="56"/>
        <end position="65"/>
    </location>
</feature>
<evidence type="ECO:0000259" key="3">
    <source>
        <dbReference type="Pfam" id="PF14016"/>
    </source>
</evidence>
<keyword evidence="2" id="KW-0732">Signal</keyword>
<feature type="compositionally biased region" description="Gly residues" evidence="1">
    <location>
        <begin position="66"/>
        <end position="81"/>
    </location>
</feature>
<comment type="caution">
    <text evidence="4">The sequence shown here is derived from an EMBL/GenBank/DDBJ whole genome shotgun (WGS) entry which is preliminary data.</text>
</comment>
<dbReference type="Proteomes" id="UP001551482">
    <property type="component" value="Unassembled WGS sequence"/>
</dbReference>
<evidence type="ECO:0000256" key="1">
    <source>
        <dbReference type="SAM" id="MobiDB-lite"/>
    </source>
</evidence>
<feature type="signal peptide" evidence="2">
    <location>
        <begin position="1"/>
        <end position="19"/>
    </location>
</feature>
<protein>
    <submittedName>
        <fullName evidence="4">DUF4232 domain-containing protein</fullName>
    </submittedName>
</protein>
<feature type="compositionally biased region" description="Low complexity" evidence="1">
    <location>
        <begin position="82"/>
        <end position="93"/>
    </location>
</feature>
<keyword evidence="5" id="KW-1185">Reference proteome</keyword>
<accession>A0ABV3DEV3</accession>
<organism evidence="4 5">
    <name type="scientific">Streptodolium elevatio</name>
    <dbReference type="NCBI Taxonomy" id="3157996"/>
    <lineage>
        <taxon>Bacteria</taxon>
        <taxon>Bacillati</taxon>
        <taxon>Actinomycetota</taxon>
        <taxon>Actinomycetes</taxon>
        <taxon>Kitasatosporales</taxon>
        <taxon>Streptomycetaceae</taxon>
        <taxon>Streptodolium</taxon>
    </lineage>
</organism>
<evidence type="ECO:0000313" key="5">
    <source>
        <dbReference type="Proteomes" id="UP001551482"/>
    </source>
</evidence>
<sequence length="271" mass="25581">MSARTSRIRLFAATTAALAAFGLTACSSGDDEARAGASSPAPSAPAQTGGSGTGGATASPTQSGAGTSGSGTGSAGTGAGTGSSATQGAKSSGTTGGSGGSNGTGGSGGSGNSNGTGGAASGGSNGGNASGGSDSVPKLQPCGGTNTKMTATVVARPLNHLLLTVTNTGSKNCDLVGYPAARFGEAQSVPPVDDTTKPQAVISLAPGESGYAGVRLSAGDGSGDNGYTTSTLEIPFEDGSVANPSLPAAGVYVDTTLQVTYWQQTLDMALN</sequence>
<feature type="compositionally biased region" description="Low complexity" evidence="1">
    <location>
        <begin position="35"/>
        <end position="48"/>
    </location>
</feature>
<name>A0ABV3DEV3_9ACTN</name>
<dbReference type="PROSITE" id="PS51257">
    <property type="entry name" value="PROKAR_LIPOPROTEIN"/>
    <property type="match status" value="1"/>
</dbReference>
<feature type="domain" description="DUF4232" evidence="3">
    <location>
        <begin position="142"/>
        <end position="263"/>
    </location>
</feature>
<feature type="chain" id="PRO_5047418960" evidence="2">
    <location>
        <begin position="20"/>
        <end position="271"/>
    </location>
</feature>
<feature type="compositionally biased region" description="Gly residues" evidence="1">
    <location>
        <begin position="94"/>
        <end position="130"/>
    </location>
</feature>
<proteinExistence type="predicted"/>
<dbReference type="Pfam" id="PF14016">
    <property type="entry name" value="DUF4232"/>
    <property type="match status" value="1"/>
</dbReference>
<gene>
    <name evidence="4" type="ORF">AB0C36_12235</name>
</gene>
<reference evidence="4 5" key="1">
    <citation type="submission" date="2024-06" db="EMBL/GenBank/DDBJ databases">
        <title>The Natural Products Discovery Center: Release of the First 8490 Sequenced Strains for Exploring Actinobacteria Biosynthetic Diversity.</title>
        <authorList>
            <person name="Kalkreuter E."/>
            <person name="Kautsar S.A."/>
            <person name="Yang D."/>
            <person name="Bader C.D."/>
            <person name="Teijaro C.N."/>
            <person name="Fluegel L."/>
            <person name="Davis C.M."/>
            <person name="Simpson J.R."/>
            <person name="Lauterbach L."/>
            <person name="Steele A.D."/>
            <person name="Gui C."/>
            <person name="Meng S."/>
            <person name="Li G."/>
            <person name="Viehrig K."/>
            <person name="Ye F."/>
            <person name="Su P."/>
            <person name="Kiefer A.F."/>
            <person name="Nichols A."/>
            <person name="Cepeda A.J."/>
            <person name="Yan W."/>
            <person name="Fan B."/>
            <person name="Jiang Y."/>
            <person name="Adhikari A."/>
            <person name="Zheng C.-J."/>
            <person name="Schuster L."/>
            <person name="Cowan T.M."/>
            <person name="Smanski M.J."/>
            <person name="Chevrette M.G."/>
            <person name="De Carvalho L.P.S."/>
            <person name="Shen B."/>
        </authorList>
    </citation>
    <scope>NUCLEOTIDE SEQUENCE [LARGE SCALE GENOMIC DNA]</scope>
    <source>
        <strain evidence="4 5">NPDC048946</strain>
    </source>
</reference>
<evidence type="ECO:0000256" key="2">
    <source>
        <dbReference type="SAM" id="SignalP"/>
    </source>
</evidence>
<evidence type="ECO:0000313" key="4">
    <source>
        <dbReference type="EMBL" id="MEU8134268.1"/>
    </source>
</evidence>
<dbReference type="EMBL" id="JBEZFP010000024">
    <property type="protein sequence ID" value="MEU8134268.1"/>
    <property type="molecule type" value="Genomic_DNA"/>
</dbReference>
<dbReference type="InterPro" id="IPR025326">
    <property type="entry name" value="DUF4232"/>
</dbReference>
<dbReference type="RefSeq" id="WP_358352785.1">
    <property type="nucleotide sequence ID" value="NZ_JBEZFP010000024.1"/>
</dbReference>
<feature type="region of interest" description="Disordered" evidence="1">
    <location>
        <begin position="29"/>
        <end position="144"/>
    </location>
</feature>